<comment type="caution">
    <text evidence="1">The sequence shown here is derived from an EMBL/GenBank/DDBJ whole genome shotgun (WGS) entry which is preliminary data.</text>
</comment>
<dbReference type="AlphaFoldDB" id="A0A1F8E159"/>
<sequence>MADQSAEVSEQDKDMQLAAMLWWQIIWYASHEGRSEIPSQQEWLSCELAAAIIDEISRKPHWVSWRHNEKNMEIARSRGWQTRLTQALDACVLSDLGSNWIKPFKLLIQFVRYEPGDGGEYDSALRMFHEENVLRNPGHSTFIPHQETYRRARYHIDNESGLSPLERFHVTTACEVIGGCMRLYIERDLAYIKRNYTW</sequence>
<reference evidence="1 2" key="1">
    <citation type="journal article" date="2016" name="Nat. Commun.">
        <title>Thousands of microbial genomes shed light on interconnected biogeochemical processes in an aquifer system.</title>
        <authorList>
            <person name="Anantharaman K."/>
            <person name="Brown C.T."/>
            <person name="Hug L.A."/>
            <person name="Sharon I."/>
            <person name="Castelle C.J."/>
            <person name="Probst A.J."/>
            <person name="Thomas B.C."/>
            <person name="Singh A."/>
            <person name="Wilkins M.J."/>
            <person name="Karaoz U."/>
            <person name="Brodie E.L."/>
            <person name="Williams K.H."/>
            <person name="Hubbard S.S."/>
            <person name="Banfield J.F."/>
        </authorList>
    </citation>
    <scope>NUCLEOTIDE SEQUENCE [LARGE SCALE GENOMIC DNA]</scope>
</reference>
<proteinExistence type="predicted"/>
<dbReference type="EMBL" id="MGIV01000017">
    <property type="protein sequence ID" value="OGM94079.1"/>
    <property type="molecule type" value="Genomic_DNA"/>
</dbReference>
<organism evidence="1 2">
    <name type="scientific">Candidatus Wolfebacteria bacterium RIFOXYD1_FULL_48_65</name>
    <dbReference type="NCBI Taxonomy" id="1802561"/>
    <lineage>
        <taxon>Bacteria</taxon>
        <taxon>Candidatus Wolfeibacteriota</taxon>
    </lineage>
</organism>
<evidence type="ECO:0000313" key="1">
    <source>
        <dbReference type="EMBL" id="OGM94079.1"/>
    </source>
</evidence>
<evidence type="ECO:0000313" key="2">
    <source>
        <dbReference type="Proteomes" id="UP000179057"/>
    </source>
</evidence>
<dbReference type="Proteomes" id="UP000179057">
    <property type="component" value="Unassembled WGS sequence"/>
</dbReference>
<protein>
    <submittedName>
        <fullName evidence="1">Uncharacterized protein</fullName>
    </submittedName>
</protein>
<name>A0A1F8E159_9BACT</name>
<gene>
    <name evidence="1" type="ORF">A2610_01760</name>
</gene>
<accession>A0A1F8E159</accession>